<name>A0A8J2YXR4_9PROT</name>
<comment type="caution">
    <text evidence="2">The sequence shown here is derived from an EMBL/GenBank/DDBJ whole genome shotgun (WGS) entry which is preliminary data.</text>
</comment>
<dbReference type="Gene3D" id="1.10.260.40">
    <property type="entry name" value="lambda repressor-like DNA-binding domains"/>
    <property type="match status" value="1"/>
</dbReference>
<dbReference type="RefSeq" id="WP_189049827.1">
    <property type="nucleotide sequence ID" value="NZ_BMJQ01000012.1"/>
</dbReference>
<sequence>MMSAITVDRAGLAAFLISQRAKLQPEAVGLPTGGRRRTPGLRREEVAQLAGLGVTWYTWLEQGRDIQVSTAALDRIATALRLDATERAHLFVLTGRAAPAVPSEMAASVSPLLRRMIDSLHDQPVVVRNGRWDAVAWNRGAERLIIDFSRRPPRERNMLWLMFAEPHFRRILPDWEIAARRSIARFRTDFARSGGHPAFQSLVDDLWHASPDFRPLWQQHDVLAPADGLKRFQHPIVGYLELDHTVLHAGEALELSVTVYSAAPGTLSAERLARLLTMDLPEESAA</sequence>
<dbReference type="AlphaFoldDB" id="A0A8J2YXR4"/>
<dbReference type="InterPro" id="IPR041413">
    <property type="entry name" value="MLTR_LBD"/>
</dbReference>
<evidence type="ECO:0000259" key="1">
    <source>
        <dbReference type="SMART" id="SM00530"/>
    </source>
</evidence>
<dbReference type="Pfam" id="PF13560">
    <property type="entry name" value="HTH_31"/>
    <property type="match status" value="1"/>
</dbReference>
<evidence type="ECO:0000313" key="3">
    <source>
        <dbReference type="Proteomes" id="UP000646365"/>
    </source>
</evidence>
<protein>
    <submittedName>
        <fullName evidence="2">Transcriptional regulator</fullName>
    </submittedName>
</protein>
<organism evidence="2 3">
    <name type="scientific">Aliidongia dinghuensis</name>
    <dbReference type="NCBI Taxonomy" id="1867774"/>
    <lineage>
        <taxon>Bacteria</taxon>
        <taxon>Pseudomonadati</taxon>
        <taxon>Pseudomonadota</taxon>
        <taxon>Alphaproteobacteria</taxon>
        <taxon>Rhodospirillales</taxon>
        <taxon>Dongiaceae</taxon>
        <taxon>Aliidongia</taxon>
    </lineage>
</organism>
<dbReference type="Pfam" id="PF17765">
    <property type="entry name" value="MLTR_LBD"/>
    <property type="match status" value="1"/>
</dbReference>
<dbReference type="GO" id="GO:0003677">
    <property type="term" value="F:DNA binding"/>
    <property type="evidence" value="ECO:0007669"/>
    <property type="project" value="InterPro"/>
</dbReference>
<dbReference type="InterPro" id="IPR010982">
    <property type="entry name" value="Lambda_DNA-bd_dom_sf"/>
</dbReference>
<proteinExistence type="predicted"/>
<dbReference type="PANTHER" id="PTHR35010">
    <property type="entry name" value="BLL4672 PROTEIN-RELATED"/>
    <property type="match status" value="1"/>
</dbReference>
<dbReference type="EMBL" id="BMJQ01000012">
    <property type="protein sequence ID" value="GGF33077.1"/>
    <property type="molecule type" value="Genomic_DNA"/>
</dbReference>
<reference evidence="2" key="1">
    <citation type="journal article" date="2014" name="Int. J. Syst. Evol. Microbiol.">
        <title>Complete genome sequence of Corynebacterium casei LMG S-19264T (=DSM 44701T), isolated from a smear-ripened cheese.</title>
        <authorList>
            <consortium name="US DOE Joint Genome Institute (JGI-PGF)"/>
            <person name="Walter F."/>
            <person name="Albersmeier A."/>
            <person name="Kalinowski J."/>
            <person name="Ruckert C."/>
        </authorList>
    </citation>
    <scope>NUCLEOTIDE SEQUENCE</scope>
    <source>
        <strain evidence="2">CGMCC 1.15725</strain>
    </source>
</reference>
<dbReference type="Gene3D" id="3.30.450.180">
    <property type="match status" value="1"/>
</dbReference>
<dbReference type="PANTHER" id="PTHR35010:SF2">
    <property type="entry name" value="BLL4672 PROTEIN"/>
    <property type="match status" value="1"/>
</dbReference>
<dbReference type="SUPFAM" id="SSF47413">
    <property type="entry name" value="lambda repressor-like DNA-binding domains"/>
    <property type="match status" value="1"/>
</dbReference>
<dbReference type="InterPro" id="IPR001387">
    <property type="entry name" value="Cro/C1-type_HTH"/>
</dbReference>
<evidence type="ECO:0000313" key="2">
    <source>
        <dbReference type="EMBL" id="GGF33077.1"/>
    </source>
</evidence>
<dbReference type="CDD" id="cd00093">
    <property type="entry name" value="HTH_XRE"/>
    <property type="match status" value="1"/>
</dbReference>
<gene>
    <name evidence="2" type="ORF">GCM10011611_44140</name>
</gene>
<accession>A0A8J2YXR4</accession>
<feature type="domain" description="HTH cro/C1-type" evidence="1">
    <location>
        <begin position="15"/>
        <end position="87"/>
    </location>
</feature>
<reference evidence="2" key="2">
    <citation type="submission" date="2020-09" db="EMBL/GenBank/DDBJ databases">
        <authorList>
            <person name="Sun Q."/>
            <person name="Zhou Y."/>
        </authorList>
    </citation>
    <scope>NUCLEOTIDE SEQUENCE</scope>
    <source>
        <strain evidence="2">CGMCC 1.15725</strain>
    </source>
</reference>
<dbReference type="SMART" id="SM00530">
    <property type="entry name" value="HTH_XRE"/>
    <property type="match status" value="1"/>
</dbReference>
<keyword evidence="3" id="KW-1185">Reference proteome</keyword>
<dbReference type="Proteomes" id="UP000646365">
    <property type="component" value="Unassembled WGS sequence"/>
</dbReference>